<evidence type="ECO:0000256" key="1">
    <source>
        <dbReference type="SAM" id="MobiDB-lite"/>
    </source>
</evidence>
<name>A0A7U2I939_PHANO</name>
<keyword evidence="3" id="KW-1185">Reference proteome</keyword>
<feature type="compositionally biased region" description="Basic and acidic residues" evidence="1">
    <location>
        <begin position="1"/>
        <end position="10"/>
    </location>
</feature>
<evidence type="ECO:0000313" key="2">
    <source>
        <dbReference type="EMBL" id="QRD05483.1"/>
    </source>
</evidence>
<proteinExistence type="predicted"/>
<organism evidence="2 3">
    <name type="scientific">Phaeosphaeria nodorum (strain SN15 / ATCC MYA-4574 / FGSC 10173)</name>
    <name type="common">Glume blotch fungus</name>
    <name type="synonym">Parastagonospora nodorum</name>
    <dbReference type="NCBI Taxonomy" id="321614"/>
    <lineage>
        <taxon>Eukaryota</taxon>
        <taxon>Fungi</taxon>
        <taxon>Dikarya</taxon>
        <taxon>Ascomycota</taxon>
        <taxon>Pezizomycotina</taxon>
        <taxon>Dothideomycetes</taxon>
        <taxon>Pleosporomycetidae</taxon>
        <taxon>Pleosporales</taxon>
        <taxon>Pleosporineae</taxon>
        <taxon>Phaeosphaeriaceae</taxon>
        <taxon>Parastagonospora</taxon>
    </lineage>
</organism>
<feature type="region of interest" description="Disordered" evidence="1">
    <location>
        <begin position="1"/>
        <end position="30"/>
    </location>
</feature>
<reference evidence="3" key="1">
    <citation type="journal article" date="2021" name="BMC Genomics">
        <title>Chromosome-level genome assembly and manually-curated proteome of model necrotroph Parastagonospora nodorum Sn15 reveals a genome-wide trove of candidate effector homologs, and redundancy of virulence-related functions within an accessory chromosome.</title>
        <authorList>
            <person name="Bertazzoni S."/>
            <person name="Jones D.A.B."/>
            <person name="Phan H.T."/>
            <person name="Tan K.-C."/>
            <person name="Hane J.K."/>
        </authorList>
    </citation>
    <scope>NUCLEOTIDE SEQUENCE [LARGE SCALE GENOMIC DNA]</scope>
    <source>
        <strain evidence="3">SN15 / ATCC MYA-4574 / FGSC 10173)</strain>
    </source>
</reference>
<dbReference type="Proteomes" id="UP000663193">
    <property type="component" value="Chromosome 18"/>
</dbReference>
<dbReference type="AlphaFoldDB" id="A0A7U2I939"/>
<evidence type="ECO:0000313" key="3">
    <source>
        <dbReference type="Proteomes" id="UP000663193"/>
    </source>
</evidence>
<dbReference type="EMBL" id="CP069040">
    <property type="protein sequence ID" value="QRD05483.1"/>
    <property type="molecule type" value="Genomic_DNA"/>
</dbReference>
<gene>
    <name evidence="2" type="ORF">JI435_444460</name>
</gene>
<protein>
    <submittedName>
        <fullName evidence="2">Uncharacterized protein</fullName>
    </submittedName>
</protein>
<accession>A0A7U2I939</accession>
<sequence length="113" mass="12463">MDAKAQDREGGNVAYALDELAKSSPPETMTRTFTHEYKHTEKRGFTKEHIAARLAMLRADPGVIDNQDLRFGSGGRDLYTTDVRRQGAGLDWGILGKASAIRRIGWKGEGGGW</sequence>
<dbReference type="VEuPathDB" id="FungiDB:JI435_444460"/>